<accession>A0ABR2CGU6</accession>
<reference evidence="1 2" key="1">
    <citation type="journal article" date="2024" name="G3 (Bethesda)">
        <title>Genome assembly of Hibiscus sabdariffa L. provides insights into metabolisms of medicinal natural products.</title>
        <authorList>
            <person name="Kim T."/>
        </authorList>
    </citation>
    <scope>NUCLEOTIDE SEQUENCE [LARGE SCALE GENOMIC DNA]</scope>
    <source>
        <strain evidence="1">TK-2024</strain>
        <tissue evidence="1">Old leaves</tissue>
    </source>
</reference>
<dbReference type="EMBL" id="JBBPBM010000052">
    <property type="protein sequence ID" value="KAK8518764.1"/>
    <property type="molecule type" value="Genomic_DNA"/>
</dbReference>
<gene>
    <name evidence="1" type="ORF">V6N12_012009</name>
</gene>
<comment type="caution">
    <text evidence="1">The sequence shown here is derived from an EMBL/GenBank/DDBJ whole genome shotgun (WGS) entry which is preliminary data.</text>
</comment>
<evidence type="ECO:0000313" key="1">
    <source>
        <dbReference type="EMBL" id="KAK8518764.1"/>
    </source>
</evidence>
<proteinExistence type="predicted"/>
<sequence length="89" mass="10153">MNHQQKLMQWNWMFCRRTNFQNNRRVHGSLLSKTVANTELPDMNKELPAFTKANSTNDGGISNLKTRSLDVEHLICHTKQPPVSGVDAC</sequence>
<name>A0ABR2CGU6_9ROSI</name>
<evidence type="ECO:0000313" key="2">
    <source>
        <dbReference type="Proteomes" id="UP001472677"/>
    </source>
</evidence>
<dbReference type="Proteomes" id="UP001472677">
    <property type="component" value="Unassembled WGS sequence"/>
</dbReference>
<protein>
    <submittedName>
        <fullName evidence="1">Uncharacterized protein</fullName>
    </submittedName>
</protein>
<organism evidence="1 2">
    <name type="scientific">Hibiscus sabdariffa</name>
    <name type="common">roselle</name>
    <dbReference type="NCBI Taxonomy" id="183260"/>
    <lineage>
        <taxon>Eukaryota</taxon>
        <taxon>Viridiplantae</taxon>
        <taxon>Streptophyta</taxon>
        <taxon>Embryophyta</taxon>
        <taxon>Tracheophyta</taxon>
        <taxon>Spermatophyta</taxon>
        <taxon>Magnoliopsida</taxon>
        <taxon>eudicotyledons</taxon>
        <taxon>Gunneridae</taxon>
        <taxon>Pentapetalae</taxon>
        <taxon>rosids</taxon>
        <taxon>malvids</taxon>
        <taxon>Malvales</taxon>
        <taxon>Malvaceae</taxon>
        <taxon>Malvoideae</taxon>
        <taxon>Hibiscus</taxon>
    </lineage>
</organism>
<keyword evidence="2" id="KW-1185">Reference proteome</keyword>